<evidence type="ECO:0000313" key="4">
    <source>
        <dbReference type="EMBL" id="SPP92644.1"/>
    </source>
</evidence>
<proteinExistence type="predicted"/>
<dbReference type="Pfam" id="PF26109">
    <property type="entry name" value="WHD_BrxR"/>
    <property type="match status" value="1"/>
</dbReference>
<accession>A0A2U3PU47</accession>
<dbReference type="Pfam" id="PF26107">
    <property type="entry name" value="BrxR_CTD"/>
    <property type="match status" value="1"/>
</dbReference>
<dbReference type="Pfam" id="PF13280">
    <property type="entry name" value="WYL"/>
    <property type="match status" value="1"/>
</dbReference>
<dbReference type="AlphaFoldDB" id="A0A2U3PU47"/>
<dbReference type="KEGG" id="bvz:BRAD3257_1515"/>
<reference evidence="4 5" key="1">
    <citation type="submission" date="2018-03" db="EMBL/GenBank/DDBJ databases">
        <authorList>
            <person name="Gully D."/>
        </authorList>
    </citation>
    <scope>NUCLEOTIDE SEQUENCE [LARGE SCALE GENOMIC DNA]</scope>
    <source>
        <strain evidence="4">ORS3257</strain>
    </source>
</reference>
<dbReference type="PIRSF" id="PIRSF015558">
    <property type="entry name" value="Txn_reg_DeoR_prd"/>
    <property type="match status" value="1"/>
</dbReference>
<feature type="domain" description="WYL" evidence="1">
    <location>
        <begin position="129"/>
        <end position="190"/>
    </location>
</feature>
<dbReference type="Proteomes" id="UP000246085">
    <property type="component" value="Chromosome BRAD3257"/>
</dbReference>
<evidence type="ECO:0000259" key="1">
    <source>
        <dbReference type="Pfam" id="PF13280"/>
    </source>
</evidence>
<dbReference type="InterPro" id="IPR051534">
    <property type="entry name" value="CBASS_pafABC_assoc_protein"/>
</dbReference>
<gene>
    <name evidence="4" type="ORF">BRAD3257_1515</name>
</gene>
<organism evidence="4 5">
    <name type="scientific">Bradyrhizobium vignae</name>
    <dbReference type="NCBI Taxonomy" id="1549949"/>
    <lineage>
        <taxon>Bacteria</taxon>
        <taxon>Pseudomonadati</taxon>
        <taxon>Pseudomonadota</taxon>
        <taxon>Alphaproteobacteria</taxon>
        <taxon>Hyphomicrobiales</taxon>
        <taxon>Nitrobacteraceae</taxon>
        <taxon>Bradyrhizobium</taxon>
    </lineage>
</organism>
<dbReference type="RefSeq" id="WP_122401242.1">
    <property type="nucleotide sequence ID" value="NZ_LS398110.1"/>
</dbReference>
<dbReference type="EMBL" id="LS398110">
    <property type="protein sequence ID" value="SPP92644.1"/>
    <property type="molecule type" value="Genomic_DNA"/>
</dbReference>
<evidence type="ECO:0000259" key="3">
    <source>
        <dbReference type="Pfam" id="PF26109"/>
    </source>
</evidence>
<name>A0A2U3PU47_9BRAD</name>
<dbReference type="PANTHER" id="PTHR34580">
    <property type="match status" value="1"/>
</dbReference>
<evidence type="ECO:0000313" key="5">
    <source>
        <dbReference type="Proteomes" id="UP000246085"/>
    </source>
</evidence>
<dbReference type="InterPro" id="IPR059020">
    <property type="entry name" value="CapW_CTD"/>
</dbReference>
<dbReference type="InterPro" id="IPR059019">
    <property type="entry name" value="WHD_CapW"/>
</dbReference>
<sequence length="292" mass="34027">MDKSPAKPRWGAEQRLEFIEFRLFWEGSVNRSDLKERFGVSIPQASADLAQYRERAPENLRYDSSGKRYLPSDTFEPRILRPNAERYLAQMRALAEDVISPLDTWMLPLTDVGVTPIPSRRVDPETLRFFLTAIRTQRSAHIEYQSLNDSRPEPMWRWITPHAFGTDGLRWHVRAFCHIERAFKDFIISRCLAVGQTGAPEAKSSDDHDWHNTFTVVLVPNPKLSAAQQKTIERDYGMSNGRCELKVRLALLYYFDKRLRLDVAEKQDRPKETPIVVANKKEYDKTLRRIAY</sequence>
<evidence type="ECO:0000259" key="2">
    <source>
        <dbReference type="Pfam" id="PF26107"/>
    </source>
</evidence>
<feature type="domain" description="DNA-binding transcriptional repressor CapW winged helix-turn-helix" evidence="3">
    <location>
        <begin position="12"/>
        <end position="92"/>
    </location>
</feature>
<dbReference type="InterPro" id="IPR016634">
    <property type="entry name" value="CapW-like"/>
</dbReference>
<dbReference type="PANTHER" id="PTHR34580:SF3">
    <property type="entry name" value="PROTEIN PAFB"/>
    <property type="match status" value="1"/>
</dbReference>
<protein>
    <submittedName>
        <fullName evidence="4">Transcriptional regulator</fullName>
    </submittedName>
</protein>
<dbReference type="InterPro" id="IPR026881">
    <property type="entry name" value="WYL_dom"/>
</dbReference>
<feature type="domain" description="DNA-binding transcriptional repressor CapW C-terminal dimerisation" evidence="2">
    <location>
        <begin position="214"/>
        <end position="282"/>
    </location>
</feature>
<dbReference type="PROSITE" id="PS52050">
    <property type="entry name" value="WYL"/>
    <property type="match status" value="1"/>
</dbReference>